<dbReference type="AlphaFoldDB" id="A0A315XU97"/>
<evidence type="ECO:0000313" key="2">
    <source>
        <dbReference type="Proteomes" id="UP000245720"/>
    </source>
</evidence>
<reference evidence="1 2" key="1">
    <citation type="submission" date="2018-05" db="EMBL/GenBank/DDBJ databases">
        <title>The Hungate 1000. A catalogue of reference genomes from the rumen microbiome.</title>
        <authorList>
            <person name="Kelly W."/>
        </authorList>
    </citation>
    <scope>NUCLEOTIDE SEQUENCE [LARGE SCALE GENOMIC DNA]</scope>
    <source>
        <strain evidence="1 2">SAb67</strain>
    </source>
</reference>
<evidence type="ECO:0000313" key="1">
    <source>
        <dbReference type="EMBL" id="PWJ09901.1"/>
    </source>
</evidence>
<dbReference type="OrthoDB" id="1822632at2"/>
<dbReference type="EMBL" id="QGDI01000018">
    <property type="protein sequence ID" value="PWJ09901.1"/>
    <property type="molecule type" value="Genomic_DNA"/>
</dbReference>
<sequence>MEKEEQVFVLPRSMYKELKAMNREQMQKVLADIYDKGAKSVEHGAVEFECLREEIRKINGIGEKRLDEIMSVIESFLSPAE</sequence>
<name>A0A315XU97_RUMFL</name>
<comment type="caution">
    <text evidence="1">The sequence shown here is derived from an EMBL/GenBank/DDBJ whole genome shotgun (WGS) entry which is preliminary data.</text>
</comment>
<organism evidence="1 2">
    <name type="scientific">Ruminococcus flavefaciens</name>
    <dbReference type="NCBI Taxonomy" id="1265"/>
    <lineage>
        <taxon>Bacteria</taxon>
        <taxon>Bacillati</taxon>
        <taxon>Bacillota</taxon>
        <taxon>Clostridia</taxon>
        <taxon>Eubacteriales</taxon>
        <taxon>Oscillospiraceae</taxon>
        <taxon>Ruminococcus</taxon>
    </lineage>
</organism>
<protein>
    <submittedName>
        <fullName evidence="1">Uncharacterized protein</fullName>
    </submittedName>
</protein>
<proteinExistence type="predicted"/>
<dbReference type="Proteomes" id="UP000245720">
    <property type="component" value="Unassembled WGS sequence"/>
</dbReference>
<gene>
    <name evidence="1" type="ORF">IE37_03335</name>
</gene>
<accession>A0A315XU97</accession>
<dbReference type="RefSeq" id="WP_109727992.1">
    <property type="nucleotide sequence ID" value="NZ_QGDI01000018.1"/>
</dbReference>